<evidence type="ECO:0000256" key="4">
    <source>
        <dbReference type="ARBA" id="ARBA00022691"/>
    </source>
</evidence>
<comment type="similarity">
    <text evidence="1">Belongs to the N(4)/N(6)-methyltransferase family. N(4) subfamily.</text>
</comment>
<dbReference type="GO" id="GO:0008170">
    <property type="term" value="F:N-methyltransferase activity"/>
    <property type="evidence" value="ECO:0007669"/>
    <property type="project" value="InterPro"/>
</dbReference>
<evidence type="ECO:0000256" key="5">
    <source>
        <dbReference type="ARBA" id="ARBA00022747"/>
    </source>
</evidence>
<evidence type="ECO:0000256" key="6">
    <source>
        <dbReference type="ARBA" id="ARBA00023125"/>
    </source>
</evidence>
<dbReference type="GO" id="GO:0009307">
    <property type="term" value="P:DNA restriction-modification system"/>
    <property type="evidence" value="ECO:0007669"/>
    <property type="project" value="UniProtKB-KW"/>
</dbReference>
<feature type="domain" description="DNA methylase N-4/N-6" evidence="9">
    <location>
        <begin position="172"/>
        <end position="395"/>
    </location>
</feature>
<dbReference type="EC" id="2.1.1.-" evidence="8"/>
<dbReference type="PROSITE" id="PS00093">
    <property type="entry name" value="N4_MTASE"/>
    <property type="match status" value="1"/>
</dbReference>
<dbReference type="OrthoDB" id="9773060at2"/>
<dbReference type="EMBL" id="JRPR02000008">
    <property type="protein sequence ID" value="TLD95477.1"/>
    <property type="molecule type" value="Genomic_DNA"/>
</dbReference>
<evidence type="ECO:0000256" key="7">
    <source>
        <dbReference type="ARBA" id="ARBA00049120"/>
    </source>
</evidence>
<reference evidence="10 11" key="1">
    <citation type="journal article" date="2014" name="Genome Announc.">
        <title>Draft genome sequences of eight enterohepatic helicobacter species isolated from both laboratory and wild rodents.</title>
        <authorList>
            <person name="Sheh A."/>
            <person name="Shen Z."/>
            <person name="Fox J.G."/>
        </authorList>
    </citation>
    <scope>NUCLEOTIDE SEQUENCE [LARGE SCALE GENOMIC DNA]</scope>
    <source>
        <strain evidence="10 11">MIT 09-6949</strain>
    </source>
</reference>
<organism evidence="10 11">
    <name type="scientific">Helicobacter jaachi</name>
    <dbReference type="NCBI Taxonomy" id="1677920"/>
    <lineage>
        <taxon>Bacteria</taxon>
        <taxon>Pseudomonadati</taxon>
        <taxon>Campylobacterota</taxon>
        <taxon>Epsilonproteobacteria</taxon>
        <taxon>Campylobacterales</taxon>
        <taxon>Helicobacteraceae</taxon>
        <taxon>Helicobacter</taxon>
    </lineage>
</organism>
<dbReference type="GO" id="GO:0003677">
    <property type="term" value="F:DNA binding"/>
    <property type="evidence" value="ECO:0007669"/>
    <property type="project" value="UniProtKB-KW"/>
</dbReference>
<dbReference type="InterPro" id="IPR001091">
    <property type="entry name" value="RM_Methyltransferase"/>
</dbReference>
<dbReference type="SUPFAM" id="SSF53335">
    <property type="entry name" value="S-adenosyl-L-methionine-dependent methyltransferases"/>
    <property type="match status" value="1"/>
</dbReference>
<dbReference type="PRINTS" id="PR00508">
    <property type="entry name" value="S21N4MTFRASE"/>
</dbReference>
<comment type="catalytic activity">
    <reaction evidence="7">
        <text>a 2'-deoxycytidine in DNA + S-adenosyl-L-methionine = an N(4)-methyl-2'-deoxycytidine in DNA + S-adenosyl-L-homocysteine + H(+)</text>
        <dbReference type="Rhea" id="RHEA:16857"/>
        <dbReference type="Rhea" id="RHEA-COMP:11369"/>
        <dbReference type="Rhea" id="RHEA-COMP:13674"/>
        <dbReference type="ChEBI" id="CHEBI:15378"/>
        <dbReference type="ChEBI" id="CHEBI:57856"/>
        <dbReference type="ChEBI" id="CHEBI:59789"/>
        <dbReference type="ChEBI" id="CHEBI:85452"/>
        <dbReference type="ChEBI" id="CHEBI:137933"/>
        <dbReference type="EC" id="2.1.1.113"/>
    </reaction>
</comment>
<keyword evidence="11" id="KW-1185">Reference proteome</keyword>
<evidence type="ECO:0000256" key="1">
    <source>
        <dbReference type="ARBA" id="ARBA00010203"/>
    </source>
</evidence>
<dbReference type="InterPro" id="IPR002941">
    <property type="entry name" value="DNA_methylase_N4/N6"/>
</dbReference>
<evidence type="ECO:0000256" key="8">
    <source>
        <dbReference type="RuleBase" id="RU362026"/>
    </source>
</evidence>
<comment type="caution">
    <text evidence="10">The sequence shown here is derived from an EMBL/GenBank/DDBJ whole genome shotgun (WGS) entry which is preliminary data.</text>
</comment>
<keyword evidence="6" id="KW-0238">DNA-binding</keyword>
<dbReference type="STRING" id="1677920.LS71_08425"/>
<evidence type="ECO:0000313" key="10">
    <source>
        <dbReference type="EMBL" id="TLD95477.1"/>
    </source>
</evidence>
<dbReference type="InterPro" id="IPR029063">
    <property type="entry name" value="SAM-dependent_MTases_sf"/>
</dbReference>
<dbReference type="Proteomes" id="UP000029733">
    <property type="component" value="Unassembled WGS sequence"/>
</dbReference>
<keyword evidence="2 10" id="KW-0489">Methyltransferase</keyword>
<protein>
    <recommendedName>
        <fullName evidence="8">Methyltransferase</fullName>
        <ecNumber evidence="8">2.1.1.-</ecNumber>
    </recommendedName>
</protein>
<accession>A0A4U8T9S9</accession>
<dbReference type="AlphaFoldDB" id="A0A4U8T9S9"/>
<evidence type="ECO:0000256" key="2">
    <source>
        <dbReference type="ARBA" id="ARBA00022603"/>
    </source>
</evidence>
<dbReference type="GO" id="GO:0032259">
    <property type="term" value="P:methylation"/>
    <property type="evidence" value="ECO:0007669"/>
    <property type="project" value="UniProtKB-KW"/>
</dbReference>
<dbReference type="GO" id="GO:0015667">
    <property type="term" value="F:site-specific DNA-methyltransferase (cytosine-N4-specific) activity"/>
    <property type="evidence" value="ECO:0007669"/>
    <property type="project" value="UniProtKB-EC"/>
</dbReference>
<evidence type="ECO:0000259" key="9">
    <source>
        <dbReference type="Pfam" id="PF01555"/>
    </source>
</evidence>
<proteinExistence type="inferred from homology"/>
<sequence length="402" mass="47301">MTTESFFTNNLFNDNILELYNKNIINNITIESIKKLGVEKSDSNLDKLINLFSTTQEIDLKREITSSIGRQTNNDKIYEFLAKEAFSKHYMEVIYQMFRTCLYKSKNDIRFKILRDKMLEFYQNEVMQKMFEYYEYKQSKIAQKSLQKQITKPSLLIGDNRTTLDKIQDKQINLIFTSPPYYNARLYSDYVSYKSYLDSMQETLKQCYRILEDGRFILINISPVITKRAGREFESIRYPIHFDFHRILCESGFYFIDEIIWIKPEYSVPNRIAGYLQTRKALSYKPNCITESILVYRKNSPFLLDKNIKKYDRNLINDNEVDSTNCWYISPKANKNHPAVFPPLLCEKVLKYYSFKGDVVCDPFAGSGTFGKVAVKMGRIPLLCEQNLEYAKLLKQGGFNAI</sequence>
<dbReference type="Pfam" id="PF01555">
    <property type="entry name" value="N6_N4_Mtase"/>
    <property type="match status" value="1"/>
</dbReference>
<keyword evidence="3 10" id="KW-0808">Transferase</keyword>
<keyword evidence="4" id="KW-0949">S-adenosyl-L-methionine</keyword>
<evidence type="ECO:0000313" key="11">
    <source>
        <dbReference type="Proteomes" id="UP000029733"/>
    </source>
</evidence>
<dbReference type="RefSeq" id="WP_052058178.1">
    <property type="nucleotide sequence ID" value="NZ_JRPR02000008.1"/>
</dbReference>
<dbReference type="Gene3D" id="3.40.50.150">
    <property type="entry name" value="Vaccinia Virus protein VP39"/>
    <property type="match status" value="1"/>
</dbReference>
<name>A0A4U8T9S9_9HELI</name>
<gene>
    <name evidence="10" type="ORF">LS71_008190</name>
</gene>
<dbReference type="InterPro" id="IPR017985">
    <property type="entry name" value="MeTrfase_CN4_CS"/>
</dbReference>
<keyword evidence="5" id="KW-0680">Restriction system</keyword>
<evidence type="ECO:0000256" key="3">
    <source>
        <dbReference type="ARBA" id="ARBA00022679"/>
    </source>
</evidence>